<evidence type="ECO:0000259" key="12">
    <source>
        <dbReference type="Pfam" id="PF21088"/>
    </source>
</evidence>
<evidence type="ECO:0000256" key="1">
    <source>
        <dbReference type="ARBA" id="ARBA00004651"/>
    </source>
</evidence>
<feature type="transmembrane region" description="Helical" evidence="8">
    <location>
        <begin position="530"/>
        <end position="556"/>
    </location>
</feature>
<evidence type="ECO:0000256" key="4">
    <source>
        <dbReference type="ARBA" id="ARBA00022692"/>
    </source>
</evidence>
<name>A0A5D3WEY7_9BACT</name>
<accession>A0A5D3WEY7</accession>
<keyword evidence="14" id="KW-1185">Reference proteome</keyword>
<feature type="transmembrane region" description="Helical" evidence="8">
    <location>
        <begin position="291"/>
        <end position="312"/>
    </location>
</feature>
<reference evidence="13 14" key="1">
    <citation type="submission" date="2019-07" db="EMBL/GenBank/DDBJ databases">
        <title>Genomic Encyclopedia of Type Strains, Phase IV (KMG-IV): sequencing the most valuable type-strain genomes for metagenomic binning, comparative biology and taxonomic classification.</title>
        <authorList>
            <person name="Goeker M."/>
        </authorList>
    </citation>
    <scope>NUCLEOTIDE SEQUENCE [LARGE SCALE GENOMIC DNA]</scope>
    <source>
        <strain evidence="13 14">SS015</strain>
    </source>
</reference>
<evidence type="ECO:0000256" key="8">
    <source>
        <dbReference type="SAM" id="Phobius"/>
    </source>
</evidence>
<organism evidence="13 14">
    <name type="scientific">Geothermobacter ehrlichii</name>
    <dbReference type="NCBI Taxonomy" id="213224"/>
    <lineage>
        <taxon>Bacteria</taxon>
        <taxon>Pseudomonadati</taxon>
        <taxon>Thermodesulfobacteriota</taxon>
        <taxon>Desulfuromonadia</taxon>
        <taxon>Desulfuromonadales</taxon>
        <taxon>Geothermobacteraceae</taxon>
        <taxon>Geothermobacter</taxon>
    </lineage>
</organism>
<feature type="coiled-coil region" evidence="7">
    <location>
        <begin position="66"/>
        <end position="135"/>
    </location>
</feature>
<feature type="transmembrane region" description="Helical" evidence="8">
    <location>
        <begin position="347"/>
        <end position="365"/>
    </location>
</feature>
<feature type="signal peptide" evidence="9">
    <location>
        <begin position="1"/>
        <end position="23"/>
    </location>
</feature>
<dbReference type="GO" id="GO:0005886">
    <property type="term" value="C:plasma membrane"/>
    <property type="evidence" value="ECO:0007669"/>
    <property type="project" value="UniProtKB-SubCell"/>
</dbReference>
<evidence type="ECO:0000313" key="14">
    <source>
        <dbReference type="Proteomes" id="UP000324159"/>
    </source>
</evidence>
<dbReference type="Proteomes" id="UP000324159">
    <property type="component" value="Unassembled WGS sequence"/>
</dbReference>
<dbReference type="EMBL" id="VNIB01000016">
    <property type="protein sequence ID" value="TYO95841.1"/>
    <property type="molecule type" value="Genomic_DNA"/>
</dbReference>
<keyword evidence="3" id="KW-1003">Cell membrane</keyword>
<comment type="caution">
    <text evidence="13">The sequence shown here is derived from an EMBL/GenBank/DDBJ whole genome shotgun (WGS) entry which is preliminary data.</text>
</comment>
<protein>
    <submittedName>
        <fullName evidence="13">Small-conductance mechanosensitive channel</fullName>
    </submittedName>
</protein>
<feature type="chain" id="PRO_5023040768" evidence="9">
    <location>
        <begin position="24"/>
        <end position="803"/>
    </location>
</feature>
<feature type="transmembrane region" description="Helical" evidence="8">
    <location>
        <begin position="577"/>
        <end position="595"/>
    </location>
</feature>
<evidence type="ECO:0000259" key="11">
    <source>
        <dbReference type="Pfam" id="PF21082"/>
    </source>
</evidence>
<dbReference type="InterPro" id="IPR011066">
    <property type="entry name" value="MscS_channel_C_sf"/>
</dbReference>
<comment type="similarity">
    <text evidence="2">Belongs to the MscS (TC 1.A.23) family.</text>
</comment>
<dbReference type="SUPFAM" id="SSF50182">
    <property type="entry name" value="Sm-like ribonucleoproteins"/>
    <property type="match status" value="1"/>
</dbReference>
<dbReference type="RefSeq" id="WP_148896981.1">
    <property type="nucleotide sequence ID" value="NZ_VNIB01000016.1"/>
</dbReference>
<evidence type="ECO:0000256" key="2">
    <source>
        <dbReference type="ARBA" id="ARBA00008017"/>
    </source>
</evidence>
<keyword evidence="4 8" id="KW-0812">Transmembrane</keyword>
<keyword evidence="6 8" id="KW-0472">Membrane</keyword>
<proteinExistence type="inferred from homology"/>
<evidence type="ECO:0000256" key="5">
    <source>
        <dbReference type="ARBA" id="ARBA00022989"/>
    </source>
</evidence>
<feature type="domain" description="Mechanosensitive ion channel MscS" evidence="10">
    <location>
        <begin position="618"/>
        <end position="684"/>
    </location>
</feature>
<dbReference type="InterPro" id="IPR049142">
    <property type="entry name" value="MS_channel_1st"/>
</dbReference>
<dbReference type="InterPro" id="IPR006685">
    <property type="entry name" value="MscS_channel_2nd"/>
</dbReference>
<dbReference type="GO" id="GO:0008381">
    <property type="term" value="F:mechanosensitive monoatomic ion channel activity"/>
    <property type="evidence" value="ECO:0007669"/>
    <property type="project" value="UniProtKB-ARBA"/>
</dbReference>
<sequence length="803" mass="90406">MILKRVILFLLLVTVWLPGSLLAAEPATAEHSEPAFPGISELGARQAQVVELLRQADARVRSLTELEGLAEQLARSEAAIEELRQKVAAMGDPQDWYVDRLLQVNNEYRLRDRELAALQQELTGRQQAVEELRQKISTEIAFWKEWRAELKRQKEKVPDKTFRQVAGELTRFDAGLQKVSAAILALQEKVVARQKAVGKDLDRFSLALEKLRKATFRKNAPSFVSPDFYVQLKPELFAAVRTGLTNALAVDRQYLKENAWRFGLMFLTLLASGILIRTYRSHFLQTREWIFFLRHPWSAGGFVAVVVFAPLFPAPPPLVRFAFLGWGVLSATRLAASLLENRRQARVLMLAALMLLLTTAFRFMALPQPLYRIYIAFLALLAIPLLVWQVRVSRIARKEGGGRFFRVLLWTALVVLCVSLLSQVSGYMNFSFWLLQATFETGMVFLFATMALRIGKGGIAFLLGRMEKARKPFFREFAGELAIRLERLLRLAVACYSLLYLLPVWRVFGSIGEAYDFFAELNVTLGTAEISFRMVLLATLSLYLSLQISWLLQALSEIQVFAPRGVDRGVRDAVKKLMHYGVVLIGFLFALSSLGMSLQNFVVVLGALGVGIGFGLQDMVNNFLSGLILLFERPIKVGDFIVVNNEWGDIKKIGLRSTVVETIDHAEIIVPNSQLISEKVTNWTLSSRVARLVVPIGVAYGSDVPLVMKILTEVATEHPDTVTDPPPSILFIAFGESSLDFEIRVFVRDIASRFRIRSEILQQIDTRFRESGVEIPFPQRDLHLRSVDGGLVDALRPDVPLRD</sequence>
<dbReference type="OrthoDB" id="9784565at2"/>
<keyword evidence="7" id="KW-0175">Coiled coil</keyword>
<feature type="transmembrane region" description="Helical" evidence="8">
    <location>
        <begin position="444"/>
        <end position="466"/>
    </location>
</feature>
<evidence type="ECO:0000259" key="10">
    <source>
        <dbReference type="Pfam" id="PF00924"/>
    </source>
</evidence>
<gene>
    <name evidence="13" type="ORF">EDC39_11648</name>
</gene>
<keyword evidence="9" id="KW-0732">Signal</keyword>
<dbReference type="Gene3D" id="1.10.287.1260">
    <property type="match status" value="1"/>
</dbReference>
<evidence type="ECO:0000256" key="9">
    <source>
        <dbReference type="SAM" id="SignalP"/>
    </source>
</evidence>
<dbReference type="InterPro" id="IPR052702">
    <property type="entry name" value="MscS-like_channel"/>
</dbReference>
<evidence type="ECO:0000256" key="3">
    <source>
        <dbReference type="ARBA" id="ARBA00022475"/>
    </source>
</evidence>
<evidence type="ECO:0000256" key="6">
    <source>
        <dbReference type="ARBA" id="ARBA00023136"/>
    </source>
</evidence>
<dbReference type="Gene3D" id="2.30.30.60">
    <property type="match status" value="1"/>
</dbReference>
<dbReference type="InterPro" id="IPR023408">
    <property type="entry name" value="MscS_beta-dom_sf"/>
</dbReference>
<dbReference type="Pfam" id="PF21088">
    <property type="entry name" value="MS_channel_1st"/>
    <property type="match status" value="1"/>
</dbReference>
<dbReference type="Pfam" id="PF00924">
    <property type="entry name" value="MS_channel_2nd"/>
    <property type="match status" value="1"/>
</dbReference>
<keyword evidence="5 8" id="KW-1133">Transmembrane helix</keyword>
<evidence type="ECO:0000256" key="7">
    <source>
        <dbReference type="SAM" id="Coils"/>
    </source>
</evidence>
<comment type="subcellular location">
    <subcellularLocation>
        <location evidence="1">Cell membrane</location>
        <topology evidence="1">Multi-pass membrane protein</topology>
    </subcellularLocation>
</comment>
<feature type="transmembrane region" description="Helical" evidence="8">
    <location>
        <begin position="318"/>
        <end position="335"/>
    </location>
</feature>
<feature type="domain" description="Mechanosensitive ion channel MscS C-terminal" evidence="11">
    <location>
        <begin position="693"/>
        <end position="775"/>
    </location>
</feature>
<dbReference type="Pfam" id="PF21082">
    <property type="entry name" value="MS_channel_3rd"/>
    <property type="match status" value="1"/>
</dbReference>
<dbReference type="PANTHER" id="PTHR30347">
    <property type="entry name" value="POTASSIUM CHANNEL RELATED"/>
    <property type="match status" value="1"/>
</dbReference>
<dbReference type="SUPFAM" id="SSF82689">
    <property type="entry name" value="Mechanosensitive channel protein MscS (YggB), C-terminal domain"/>
    <property type="match status" value="1"/>
</dbReference>
<feature type="transmembrane region" description="Helical" evidence="8">
    <location>
        <begin position="404"/>
        <end position="424"/>
    </location>
</feature>
<feature type="domain" description="Mechanosensitive ion channel transmembrane helices 2/3" evidence="12">
    <location>
        <begin position="580"/>
        <end position="617"/>
    </location>
</feature>
<feature type="transmembrane region" description="Helical" evidence="8">
    <location>
        <begin position="487"/>
        <end position="508"/>
    </location>
</feature>
<feature type="transmembrane region" description="Helical" evidence="8">
    <location>
        <begin position="371"/>
        <end position="392"/>
    </location>
</feature>
<dbReference type="InterPro" id="IPR010920">
    <property type="entry name" value="LSM_dom_sf"/>
</dbReference>
<dbReference type="PANTHER" id="PTHR30347:SF1">
    <property type="entry name" value="MECHANOSENSITIVE CHANNEL MSCK"/>
    <property type="match status" value="1"/>
</dbReference>
<dbReference type="SUPFAM" id="SSF82861">
    <property type="entry name" value="Mechanosensitive channel protein MscS (YggB), transmembrane region"/>
    <property type="match status" value="1"/>
</dbReference>
<dbReference type="Gene3D" id="3.30.70.100">
    <property type="match status" value="1"/>
</dbReference>
<feature type="transmembrane region" description="Helical" evidence="8">
    <location>
        <begin position="259"/>
        <end position="279"/>
    </location>
</feature>
<dbReference type="InterPro" id="IPR011014">
    <property type="entry name" value="MscS_channel_TM-2"/>
</dbReference>
<dbReference type="AlphaFoldDB" id="A0A5D3WEY7"/>
<evidence type="ECO:0000313" key="13">
    <source>
        <dbReference type="EMBL" id="TYO95841.1"/>
    </source>
</evidence>
<dbReference type="InterPro" id="IPR049278">
    <property type="entry name" value="MS_channel_C"/>
</dbReference>